<sequence length="117" mass="12597">MRKNNRKKILVLGCAIGLILTGCGNQTANTQQTGSTQEIHTTAITGEQKQETETQELTSEEMESLEETTISEASTAEADVPTVSETSISETDAQTTEAVNSQATAPSPEFEEVEIEF</sequence>
<reference evidence="3" key="2">
    <citation type="journal article" date="2021" name="PeerJ">
        <title>Extensive microbial diversity within the chicken gut microbiome revealed by metagenomics and culture.</title>
        <authorList>
            <person name="Gilroy R."/>
            <person name="Ravi A."/>
            <person name="Getino M."/>
            <person name="Pursley I."/>
            <person name="Horton D.L."/>
            <person name="Alikhan N.F."/>
            <person name="Baker D."/>
            <person name="Gharbi K."/>
            <person name="Hall N."/>
            <person name="Watson M."/>
            <person name="Adriaenssens E.M."/>
            <person name="Foster-Nyarko E."/>
            <person name="Jarju S."/>
            <person name="Secka A."/>
            <person name="Antonio M."/>
            <person name="Oren A."/>
            <person name="Chaudhuri R.R."/>
            <person name="La Ragione R."/>
            <person name="Hildebrand F."/>
            <person name="Pallen M.J."/>
        </authorList>
    </citation>
    <scope>NUCLEOTIDE SEQUENCE</scope>
    <source>
        <strain evidence="3">ChiW13-3771</strain>
    </source>
</reference>
<protein>
    <submittedName>
        <fullName evidence="3">Uncharacterized protein</fullName>
    </submittedName>
</protein>
<accession>A0A9D1EE91</accession>
<evidence type="ECO:0000256" key="2">
    <source>
        <dbReference type="SAM" id="SignalP"/>
    </source>
</evidence>
<dbReference type="PROSITE" id="PS51257">
    <property type="entry name" value="PROKAR_LIPOPROTEIN"/>
    <property type="match status" value="1"/>
</dbReference>
<name>A0A9D1EE91_9FIRM</name>
<dbReference type="AlphaFoldDB" id="A0A9D1EE91"/>
<feature type="compositionally biased region" description="Polar residues" evidence="1">
    <location>
        <begin position="83"/>
        <end position="105"/>
    </location>
</feature>
<feature type="compositionally biased region" description="Low complexity" evidence="1">
    <location>
        <begin position="67"/>
        <end position="78"/>
    </location>
</feature>
<proteinExistence type="predicted"/>
<reference evidence="3" key="1">
    <citation type="submission" date="2020-10" db="EMBL/GenBank/DDBJ databases">
        <authorList>
            <person name="Gilroy R."/>
        </authorList>
    </citation>
    <scope>NUCLEOTIDE SEQUENCE</scope>
    <source>
        <strain evidence="3">ChiW13-3771</strain>
    </source>
</reference>
<comment type="caution">
    <text evidence="3">The sequence shown here is derived from an EMBL/GenBank/DDBJ whole genome shotgun (WGS) entry which is preliminary data.</text>
</comment>
<evidence type="ECO:0000313" key="4">
    <source>
        <dbReference type="Proteomes" id="UP000824201"/>
    </source>
</evidence>
<feature type="chain" id="PRO_5039616429" evidence="2">
    <location>
        <begin position="29"/>
        <end position="117"/>
    </location>
</feature>
<evidence type="ECO:0000256" key="1">
    <source>
        <dbReference type="SAM" id="MobiDB-lite"/>
    </source>
</evidence>
<dbReference type="Proteomes" id="UP000824201">
    <property type="component" value="Unassembled WGS sequence"/>
</dbReference>
<organism evidence="3 4">
    <name type="scientific">Candidatus Fimimorpha faecalis</name>
    <dbReference type="NCBI Taxonomy" id="2840824"/>
    <lineage>
        <taxon>Bacteria</taxon>
        <taxon>Bacillati</taxon>
        <taxon>Bacillota</taxon>
        <taxon>Clostridia</taxon>
        <taxon>Eubacteriales</taxon>
        <taxon>Candidatus Fimimorpha</taxon>
    </lineage>
</organism>
<feature type="region of interest" description="Disordered" evidence="1">
    <location>
        <begin position="43"/>
        <end position="117"/>
    </location>
</feature>
<gene>
    <name evidence="3" type="ORF">IAC96_07015</name>
</gene>
<feature type="signal peptide" evidence="2">
    <location>
        <begin position="1"/>
        <end position="28"/>
    </location>
</feature>
<evidence type="ECO:0000313" key="3">
    <source>
        <dbReference type="EMBL" id="HIR88684.1"/>
    </source>
</evidence>
<dbReference type="EMBL" id="DVHN01000081">
    <property type="protein sequence ID" value="HIR88684.1"/>
    <property type="molecule type" value="Genomic_DNA"/>
</dbReference>
<keyword evidence="2" id="KW-0732">Signal</keyword>